<reference evidence="8 9" key="1">
    <citation type="submission" date="2018-06" db="EMBL/GenBank/DDBJ databases">
        <title>Extensive metabolic versatility and redundancy in microbially diverse, dynamic hydrothermal sediments.</title>
        <authorList>
            <person name="Dombrowski N."/>
            <person name="Teske A."/>
            <person name="Baker B.J."/>
        </authorList>
    </citation>
    <scope>NUCLEOTIDE SEQUENCE [LARGE SCALE GENOMIC DNA]</scope>
    <source>
        <strain evidence="8">B19_G9</strain>
    </source>
</reference>
<keyword evidence="4" id="KW-1134">Transmembrane beta strand</keyword>
<keyword evidence="3" id="KW-0813">Transport</keyword>
<gene>
    <name evidence="8" type="ORF">DRI96_05290</name>
</gene>
<evidence type="ECO:0000256" key="3">
    <source>
        <dbReference type="ARBA" id="ARBA00022448"/>
    </source>
</evidence>
<feature type="non-terminal residue" evidence="8">
    <location>
        <position position="162"/>
    </location>
</feature>
<name>A0A662D878_UNCAE</name>
<evidence type="ECO:0008006" key="10">
    <source>
        <dbReference type="Google" id="ProtNLM"/>
    </source>
</evidence>
<comment type="similarity">
    <text evidence="2">Belongs to the outer membrane factor (OMF) (TC 1.B.17) family.</text>
</comment>
<comment type="caution">
    <text evidence="8">The sequence shown here is derived from an EMBL/GenBank/DDBJ whole genome shotgun (WGS) entry which is preliminary data.</text>
</comment>
<dbReference type="Pfam" id="PF02321">
    <property type="entry name" value="OEP"/>
    <property type="match status" value="1"/>
</dbReference>
<dbReference type="Proteomes" id="UP000267654">
    <property type="component" value="Unassembled WGS sequence"/>
</dbReference>
<evidence type="ECO:0000256" key="6">
    <source>
        <dbReference type="ARBA" id="ARBA00023136"/>
    </source>
</evidence>
<evidence type="ECO:0000256" key="1">
    <source>
        <dbReference type="ARBA" id="ARBA00004442"/>
    </source>
</evidence>
<dbReference type="Gene3D" id="1.20.1600.10">
    <property type="entry name" value="Outer membrane efflux proteins (OEP)"/>
    <property type="match status" value="1"/>
</dbReference>
<dbReference type="GO" id="GO:0009279">
    <property type="term" value="C:cell outer membrane"/>
    <property type="evidence" value="ECO:0007669"/>
    <property type="project" value="UniProtKB-SubCell"/>
</dbReference>
<dbReference type="InterPro" id="IPR003423">
    <property type="entry name" value="OMP_efflux"/>
</dbReference>
<dbReference type="PANTHER" id="PTHR30026:SF20">
    <property type="entry name" value="OUTER MEMBRANE PROTEIN TOLC"/>
    <property type="match status" value="1"/>
</dbReference>
<keyword evidence="7" id="KW-0998">Cell outer membrane</keyword>
<proteinExistence type="inferred from homology"/>
<keyword evidence="5" id="KW-0812">Transmembrane</keyword>
<evidence type="ECO:0000256" key="2">
    <source>
        <dbReference type="ARBA" id="ARBA00007613"/>
    </source>
</evidence>
<evidence type="ECO:0000256" key="5">
    <source>
        <dbReference type="ARBA" id="ARBA00022692"/>
    </source>
</evidence>
<dbReference type="AlphaFoldDB" id="A0A662D878"/>
<evidence type="ECO:0000313" key="8">
    <source>
        <dbReference type="EMBL" id="RLE11984.1"/>
    </source>
</evidence>
<evidence type="ECO:0000256" key="4">
    <source>
        <dbReference type="ARBA" id="ARBA00022452"/>
    </source>
</evidence>
<comment type="subcellular location">
    <subcellularLocation>
        <location evidence="1">Cell outer membrane</location>
    </subcellularLocation>
</comment>
<dbReference type="GO" id="GO:0015562">
    <property type="term" value="F:efflux transmembrane transporter activity"/>
    <property type="evidence" value="ECO:0007669"/>
    <property type="project" value="InterPro"/>
</dbReference>
<dbReference type="GO" id="GO:1990281">
    <property type="term" value="C:efflux pump complex"/>
    <property type="evidence" value="ECO:0007669"/>
    <property type="project" value="TreeGrafter"/>
</dbReference>
<keyword evidence="6" id="KW-0472">Membrane</keyword>
<organism evidence="8 9">
    <name type="scientific">Aerophobetes bacterium</name>
    <dbReference type="NCBI Taxonomy" id="2030807"/>
    <lineage>
        <taxon>Bacteria</taxon>
        <taxon>Candidatus Aerophobota</taxon>
    </lineage>
</organism>
<accession>A0A662D878</accession>
<dbReference type="InterPro" id="IPR051906">
    <property type="entry name" value="TolC-like"/>
</dbReference>
<dbReference type="EMBL" id="QMQB01000196">
    <property type="protein sequence ID" value="RLE11984.1"/>
    <property type="molecule type" value="Genomic_DNA"/>
</dbReference>
<dbReference type="GO" id="GO:0015288">
    <property type="term" value="F:porin activity"/>
    <property type="evidence" value="ECO:0007669"/>
    <property type="project" value="TreeGrafter"/>
</dbReference>
<protein>
    <recommendedName>
        <fullName evidence="10">TolC family protein</fullName>
    </recommendedName>
</protein>
<sequence length="162" mass="18135">MKVKKVFLAVFSSLIFIFGYSGYSQAISLNDAIDIALKNNLQIILARERVRQAEQKVKEATAGYLPSINLNGTYTHLGKVPSMSTPFGEFPMGEQDTTSLTFSLTQPLYTGGRLTLNSKQAKLNYLRAEKELQQTQSEVIYQVKEGFYSVLLATKNLEIAQR</sequence>
<evidence type="ECO:0000313" key="9">
    <source>
        <dbReference type="Proteomes" id="UP000267654"/>
    </source>
</evidence>
<dbReference type="SUPFAM" id="SSF56954">
    <property type="entry name" value="Outer membrane efflux proteins (OEP)"/>
    <property type="match status" value="1"/>
</dbReference>
<evidence type="ECO:0000256" key="7">
    <source>
        <dbReference type="ARBA" id="ARBA00023237"/>
    </source>
</evidence>
<dbReference type="PANTHER" id="PTHR30026">
    <property type="entry name" value="OUTER MEMBRANE PROTEIN TOLC"/>
    <property type="match status" value="1"/>
</dbReference>